<dbReference type="GO" id="GO:0031080">
    <property type="term" value="C:nuclear pore outer ring"/>
    <property type="evidence" value="ECO:0007669"/>
    <property type="project" value="InterPro"/>
</dbReference>
<evidence type="ECO:0000256" key="3">
    <source>
        <dbReference type="PROSITE-ProRule" id="PRU00221"/>
    </source>
</evidence>
<dbReference type="PROSITE" id="PS00678">
    <property type="entry name" value="WD_REPEATS_1"/>
    <property type="match status" value="1"/>
</dbReference>
<organism evidence="5 6">
    <name type="scientific">Botryobasidium botryosum (strain FD-172 SS1)</name>
    <dbReference type="NCBI Taxonomy" id="930990"/>
    <lineage>
        <taxon>Eukaryota</taxon>
        <taxon>Fungi</taxon>
        <taxon>Dikarya</taxon>
        <taxon>Basidiomycota</taxon>
        <taxon>Agaricomycotina</taxon>
        <taxon>Agaricomycetes</taxon>
        <taxon>Cantharellales</taxon>
        <taxon>Botryobasidiaceae</taxon>
        <taxon>Botryobasidium</taxon>
    </lineage>
</organism>
<dbReference type="InterPro" id="IPR019775">
    <property type="entry name" value="WD40_repeat_CS"/>
</dbReference>
<sequence length="400" mass="43307">MDLALPHPSTFLSPAPHAHPTEISAIRACTNEKALDLVAVGGETWVEVLQRDATQPYPSFKVLATFLIGSKVTSIAWSPRTASPASAPGAWFLELVVTGADGTLRLLAESATAGAEVYPFGGGLSGHRGRINDICFCNSYRYIATAGDDKLCIVWDLDPPGTGNHGKEPPPTASRSPSPLSSESDEQRSDPVAYPITFSHPLHTVSSHSANARSIMVSDSRGTVSVINWTELVQDQSTADGWRGHRVVELVDPRALADGLTGLSNTWGGGASWKQDDENVFGATYGSRWVAWNLRQLQGGKPFMSGEGHLEGGHRFRWCPTNPHLFAISTSSPLPGALIKVYHTSFPHAPRAYRILPRPHRVRDFDWLGESIDADPRNRVWMAVAVGKKVFFLAGGEAQE</sequence>
<evidence type="ECO:0000256" key="4">
    <source>
        <dbReference type="SAM" id="MobiDB-lite"/>
    </source>
</evidence>
<dbReference type="HOGENOM" id="CLU_057712_0_0_1"/>
<keyword evidence="2" id="KW-0677">Repeat</keyword>
<dbReference type="InterPro" id="IPR015943">
    <property type="entry name" value="WD40/YVTN_repeat-like_dom_sf"/>
</dbReference>
<dbReference type="InParanoid" id="A0A067M9W8"/>
<reference evidence="6" key="1">
    <citation type="journal article" date="2014" name="Proc. Natl. Acad. Sci. U.S.A.">
        <title>Extensive sampling of basidiomycete genomes demonstrates inadequacy of the white-rot/brown-rot paradigm for wood decay fungi.</title>
        <authorList>
            <person name="Riley R."/>
            <person name="Salamov A.A."/>
            <person name="Brown D.W."/>
            <person name="Nagy L.G."/>
            <person name="Floudas D."/>
            <person name="Held B.W."/>
            <person name="Levasseur A."/>
            <person name="Lombard V."/>
            <person name="Morin E."/>
            <person name="Otillar R."/>
            <person name="Lindquist E.A."/>
            <person name="Sun H."/>
            <person name="LaButti K.M."/>
            <person name="Schmutz J."/>
            <person name="Jabbour D."/>
            <person name="Luo H."/>
            <person name="Baker S.E."/>
            <person name="Pisabarro A.G."/>
            <person name="Walton J.D."/>
            <person name="Blanchette R.A."/>
            <person name="Henrissat B."/>
            <person name="Martin F."/>
            <person name="Cullen D."/>
            <person name="Hibbett D.S."/>
            <person name="Grigoriev I.V."/>
        </authorList>
    </citation>
    <scope>NUCLEOTIDE SEQUENCE [LARGE SCALE GENOMIC DNA]</scope>
    <source>
        <strain evidence="6">FD-172 SS1</strain>
    </source>
</reference>
<evidence type="ECO:0000256" key="2">
    <source>
        <dbReference type="ARBA" id="ARBA00022737"/>
    </source>
</evidence>
<dbReference type="Pfam" id="PF00400">
    <property type="entry name" value="WD40"/>
    <property type="match status" value="1"/>
</dbReference>
<dbReference type="SMART" id="SM00320">
    <property type="entry name" value="WD40"/>
    <property type="match status" value="2"/>
</dbReference>
<dbReference type="SUPFAM" id="SSF50978">
    <property type="entry name" value="WD40 repeat-like"/>
    <property type="match status" value="1"/>
</dbReference>
<gene>
    <name evidence="5" type="ORF">BOTBODRAFT_34611</name>
</gene>
<feature type="compositionally biased region" description="Low complexity" evidence="4">
    <location>
        <begin position="173"/>
        <end position="182"/>
    </location>
</feature>
<feature type="region of interest" description="Disordered" evidence="4">
    <location>
        <begin position="162"/>
        <end position="189"/>
    </location>
</feature>
<dbReference type="AlphaFoldDB" id="A0A067M9W8"/>
<dbReference type="Gene3D" id="2.130.10.10">
    <property type="entry name" value="YVTN repeat-like/Quinoprotein amine dehydrogenase"/>
    <property type="match status" value="1"/>
</dbReference>
<keyword evidence="1 3" id="KW-0853">WD repeat</keyword>
<dbReference type="PANTHER" id="PTHR22806">
    <property type="entry name" value="NUCLEOPORIN NUP37 P37 -RELATED"/>
    <property type="match status" value="1"/>
</dbReference>
<name>A0A067M9W8_BOTB1</name>
<evidence type="ECO:0000256" key="1">
    <source>
        <dbReference type="ARBA" id="ARBA00022574"/>
    </source>
</evidence>
<evidence type="ECO:0000313" key="6">
    <source>
        <dbReference type="Proteomes" id="UP000027195"/>
    </source>
</evidence>
<dbReference type="InterPro" id="IPR036322">
    <property type="entry name" value="WD40_repeat_dom_sf"/>
</dbReference>
<evidence type="ECO:0000313" key="5">
    <source>
        <dbReference type="EMBL" id="KDQ12324.1"/>
    </source>
</evidence>
<keyword evidence="6" id="KW-1185">Reference proteome</keyword>
<dbReference type="InterPro" id="IPR001680">
    <property type="entry name" value="WD40_rpt"/>
</dbReference>
<protein>
    <submittedName>
        <fullName evidence="5">Uncharacterized protein</fullName>
    </submittedName>
</protein>
<proteinExistence type="predicted"/>
<dbReference type="PROSITE" id="PS50294">
    <property type="entry name" value="WD_REPEATS_REGION"/>
    <property type="match status" value="1"/>
</dbReference>
<dbReference type="STRING" id="930990.A0A067M9W8"/>
<accession>A0A067M9W8</accession>
<dbReference type="OrthoDB" id="340259at2759"/>
<dbReference type="PROSITE" id="PS50082">
    <property type="entry name" value="WD_REPEATS_2"/>
    <property type="match status" value="1"/>
</dbReference>
<dbReference type="InterPro" id="IPR037626">
    <property type="entry name" value="NUP37"/>
</dbReference>
<feature type="repeat" description="WD" evidence="3">
    <location>
        <begin position="124"/>
        <end position="158"/>
    </location>
</feature>
<dbReference type="EMBL" id="KL198051">
    <property type="protein sequence ID" value="KDQ12324.1"/>
    <property type="molecule type" value="Genomic_DNA"/>
</dbReference>
<dbReference type="Proteomes" id="UP000027195">
    <property type="component" value="Unassembled WGS sequence"/>
</dbReference>
<dbReference type="PANTHER" id="PTHR22806:SF0">
    <property type="entry name" value="NUCLEOPORIN NUP37"/>
    <property type="match status" value="1"/>
</dbReference>